<dbReference type="Proteomes" id="UP000821865">
    <property type="component" value="Chromosome 4"/>
</dbReference>
<gene>
    <name evidence="1" type="ORF">HPB49_024716</name>
</gene>
<name>A0ACB8D0P1_DERSI</name>
<protein>
    <submittedName>
        <fullName evidence="1">Uncharacterized protein</fullName>
    </submittedName>
</protein>
<keyword evidence="2" id="KW-1185">Reference proteome</keyword>
<accession>A0ACB8D0P1</accession>
<comment type="caution">
    <text evidence="1">The sequence shown here is derived from an EMBL/GenBank/DDBJ whole genome shotgun (WGS) entry which is preliminary data.</text>
</comment>
<dbReference type="EMBL" id="CM023473">
    <property type="protein sequence ID" value="KAH7955130.1"/>
    <property type="molecule type" value="Genomic_DNA"/>
</dbReference>
<sequence>MTAADEKRTGPGLGTTNALIASARRHYTRTHASDSGACHERIYTYLVRASHQHAVSELACSDSISKRDSAPRTHSFATLAASIRAYYTRRTDRSTRTDRLAHTWMVSWRAKARTARGKKSVVVVLKVVRGRYRRQDVTSSRDRVPLCALPDSFASLVSQPATARSGGRLFRIQESPLPPPDVTHRHVTAAGAPAAVSLPLVAFPPTQQHRRRALRARETRGVQAAASARNAHCRPVSERLGRTHESVIHHHCATMSANHIRVIKPPGGDDSDIFGVRSPQVQSSAEPSTPRRVKNYQQSSIFTPSEEDLTPTTPSSGASTPTRRRMSDNSQERLFGSEDVPTPRRVVDRMKSNIFSELDSPAPQAPAPASASKKFVSRNPITGDVYHVKQNGHGGMNGYSSNGSTSPVDSPPNGHVQYAPGGRPSGGF</sequence>
<evidence type="ECO:0000313" key="2">
    <source>
        <dbReference type="Proteomes" id="UP000821865"/>
    </source>
</evidence>
<reference evidence="1" key="1">
    <citation type="submission" date="2020-05" db="EMBL/GenBank/DDBJ databases">
        <title>Large-scale comparative analyses of tick genomes elucidate their genetic diversity and vector capacities.</title>
        <authorList>
            <person name="Jia N."/>
            <person name="Wang J."/>
            <person name="Shi W."/>
            <person name="Du L."/>
            <person name="Sun Y."/>
            <person name="Zhan W."/>
            <person name="Jiang J."/>
            <person name="Wang Q."/>
            <person name="Zhang B."/>
            <person name="Ji P."/>
            <person name="Sakyi L.B."/>
            <person name="Cui X."/>
            <person name="Yuan T."/>
            <person name="Jiang B."/>
            <person name="Yang W."/>
            <person name="Lam T.T.-Y."/>
            <person name="Chang Q."/>
            <person name="Ding S."/>
            <person name="Wang X."/>
            <person name="Zhu J."/>
            <person name="Ruan X."/>
            <person name="Zhao L."/>
            <person name="Wei J."/>
            <person name="Que T."/>
            <person name="Du C."/>
            <person name="Cheng J."/>
            <person name="Dai P."/>
            <person name="Han X."/>
            <person name="Huang E."/>
            <person name="Gao Y."/>
            <person name="Liu J."/>
            <person name="Shao H."/>
            <person name="Ye R."/>
            <person name="Li L."/>
            <person name="Wei W."/>
            <person name="Wang X."/>
            <person name="Wang C."/>
            <person name="Yang T."/>
            <person name="Huo Q."/>
            <person name="Li W."/>
            <person name="Guo W."/>
            <person name="Chen H."/>
            <person name="Zhou L."/>
            <person name="Ni X."/>
            <person name="Tian J."/>
            <person name="Zhou Y."/>
            <person name="Sheng Y."/>
            <person name="Liu T."/>
            <person name="Pan Y."/>
            <person name="Xia L."/>
            <person name="Li J."/>
            <person name="Zhao F."/>
            <person name="Cao W."/>
        </authorList>
    </citation>
    <scope>NUCLEOTIDE SEQUENCE</scope>
    <source>
        <strain evidence="1">Dsil-2018</strain>
    </source>
</reference>
<proteinExistence type="predicted"/>
<evidence type="ECO:0000313" key="1">
    <source>
        <dbReference type="EMBL" id="KAH7955130.1"/>
    </source>
</evidence>
<organism evidence="1 2">
    <name type="scientific">Dermacentor silvarum</name>
    <name type="common">Tick</name>
    <dbReference type="NCBI Taxonomy" id="543639"/>
    <lineage>
        <taxon>Eukaryota</taxon>
        <taxon>Metazoa</taxon>
        <taxon>Ecdysozoa</taxon>
        <taxon>Arthropoda</taxon>
        <taxon>Chelicerata</taxon>
        <taxon>Arachnida</taxon>
        <taxon>Acari</taxon>
        <taxon>Parasitiformes</taxon>
        <taxon>Ixodida</taxon>
        <taxon>Ixodoidea</taxon>
        <taxon>Ixodidae</taxon>
        <taxon>Rhipicephalinae</taxon>
        <taxon>Dermacentor</taxon>
    </lineage>
</organism>